<dbReference type="EMBL" id="MRZV01000383">
    <property type="protein sequence ID" value="PIK51230.1"/>
    <property type="molecule type" value="Genomic_DNA"/>
</dbReference>
<keyword evidence="2" id="KW-0812">Transmembrane</keyword>
<feature type="compositionally biased region" description="Polar residues" evidence="1">
    <location>
        <begin position="24"/>
        <end position="49"/>
    </location>
</feature>
<evidence type="ECO:0000256" key="2">
    <source>
        <dbReference type="SAM" id="Phobius"/>
    </source>
</evidence>
<comment type="caution">
    <text evidence="3">The sequence shown here is derived from an EMBL/GenBank/DDBJ whole genome shotgun (WGS) entry which is preliminary data.</text>
</comment>
<keyword evidence="4" id="KW-1185">Reference proteome</keyword>
<feature type="transmembrane region" description="Helical" evidence="2">
    <location>
        <begin position="68"/>
        <end position="89"/>
    </location>
</feature>
<protein>
    <recommendedName>
        <fullName evidence="5">Transmembrane protein</fullName>
    </recommendedName>
</protein>
<evidence type="ECO:0000256" key="1">
    <source>
        <dbReference type="SAM" id="MobiDB-lite"/>
    </source>
</evidence>
<gene>
    <name evidence="3" type="ORF">BSL78_11890</name>
</gene>
<organism evidence="3 4">
    <name type="scientific">Stichopus japonicus</name>
    <name type="common">Sea cucumber</name>
    <dbReference type="NCBI Taxonomy" id="307972"/>
    <lineage>
        <taxon>Eukaryota</taxon>
        <taxon>Metazoa</taxon>
        <taxon>Echinodermata</taxon>
        <taxon>Eleutherozoa</taxon>
        <taxon>Echinozoa</taxon>
        <taxon>Holothuroidea</taxon>
        <taxon>Aspidochirotacea</taxon>
        <taxon>Aspidochirotida</taxon>
        <taxon>Stichopodidae</taxon>
        <taxon>Apostichopus</taxon>
    </lineage>
</organism>
<evidence type="ECO:0000313" key="3">
    <source>
        <dbReference type="EMBL" id="PIK51230.1"/>
    </source>
</evidence>
<proteinExistence type="predicted"/>
<evidence type="ECO:0008006" key="5">
    <source>
        <dbReference type="Google" id="ProtNLM"/>
    </source>
</evidence>
<feature type="region of interest" description="Disordered" evidence="1">
    <location>
        <begin position="1"/>
        <end position="55"/>
    </location>
</feature>
<evidence type="ECO:0000313" key="4">
    <source>
        <dbReference type="Proteomes" id="UP000230750"/>
    </source>
</evidence>
<feature type="transmembrane region" description="Helical" evidence="2">
    <location>
        <begin position="95"/>
        <end position="118"/>
    </location>
</feature>
<feature type="region of interest" description="Disordered" evidence="1">
    <location>
        <begin position="192"/>
        <end position="212"/>
    </location>
</feature>
<keyword evidence="2" id="KW-0472">Membrane</keyword>
<name>A0A2G8KTH0_STIJA</name>
<dbReference type="Proteomes" id="UP000230750">
    <property type="component" value="Unassembled WGS sequence"/>
</dbReference>
<sequence>MTLPNLYRLTGQTEERSHAGRGSAVNSGPSDRQPSADHPSNSVNTSRSVPGNRGNLGVIHSKSSLTTAGLIVIALGGFMLMSGLIMLIGGHGKQLLVGVGVAAVIGGLLLLVMGWTICLKINRKRHHQGGCVSYRTTGPCGGQVGIVGPPPAYSPLPIPSGLISPSPSSPAAVGSARSPMLVHTPLSSMNSNVEDSMFPYPPPSYEEAVQSG</sequence>
<accession>A0A2G8KTH0</accession>
<keyword evidence="2" id="KW-1133">Transmembrane helix</keyword>
<dbReference type="AlphaFoldDB" id="A0A2G8KTH0"/>
<reference evidence="3 4" key="1">
    <citation type="journal article" date="2017" name="PLoS Biol.">
        <title>The sea cucumber genome provides insights into morphological evolution and visceral regeneration.</title>
        <authorList>
            <person name="Zhang X."/>
            <person name="Sun L."/>
            <person name="Yuan J."/>
            <person name="Sun Y."/>
            <person name="Gao Y."/>
            <person name="Zhang L."/>
            <person name="Li S."/>
            <person name="Dai H."/>
            <person name="Hamel J.F."/>
            <person name="Liu C."/>
            <person name="Yu Y."/>
            <person name="Liu S."/>
            <person name="Lin W."/>
            <person name="Guo K."/>
            <person name="Jin S."/>
            <person name="Xu P."/>
            <person name="Storey K.B."/>
            <person name="Huan P."/>
            <person name="Zhang T."/>
            <person name="Zhou Y."/>
            <person name="Zhang J."/>
            <person name="Lin C."/>
            <person name="Li X."/>
            <person name="Xing L."/>
            <person name="Huo D."/>
            <person name="Sun M."/>
            <person name="Wang L."/>
            <person name="Mercier A."/>
            <person name="Li F."/>
            <person name="Yang H."/>
            <person name="Xiang J."/>
        </authorList>
    </citation>
    <scope>NUCLEOTIDE SEQUENCE [LARGE SCALE GENOMIC DNA]</scope>
    <source>
        <strain evidence="3">Shaxun</strain>
        <tissue evidence="3">Muscle</tissue>
    </source>
</reference>